<keyword evidence="4" id="KW-0479">Metal-binding</keyword>
<dbReference type="PANTHER" id="PTHR21281:SF0">
    <property type="entry name" value="CYTOCHROME B5 DOMAIN-CONTAINING PROTEIN 1"/>
    <property type="match status" value="1"/>
</dbReference>
<evidence type="ECO:0000313" key="12">
    <source>
        <dbReference type="Proteomes" id="UP000001876"/>
    </source>
</evidence>
<evidence type="ECO:0000256" key="1">
    <source>
        <dbReference type="ARBA" id="ARBA00004430"/>
    </source>
</evidence>
<dbReference type="InterPro" id="IPR036400">
    <property type="entry name" value="Cyt_B5-like_heme/steroid_sf"/>
</dbReference>
<keyword evidence="3" id="KW-0349">Heme</keyword>
<dbReference type="SUPFAM" id="SSF55856">
    <property type="entry name" value="Cytochrome b5-like heme/steroid binding domain"/>
    <property type="match status" value="1"/>
</dbReference>
<keyword evidence="12" id="KW-1185">Reference proteome</keyword>
<dbReference type="EMBL" id="GG663736">
    <property type="protein sequence ID" value="EEH59868.1"/>
    <property type="molecule type" value="Genomic_DNA"/>
</dbReference>
<evidence type="ECO:0000256" key="2">
    <source>
        <dbReference type="ARBA" id="ARBA00022490"/>
    </source>
</evidence>
<dbReference type="RefSeq" id="XP_003056492.1">
    <property type="nucleotide sequence ID" value="XM_003056446.1"/>
</dbReference>
<evidence type="ECO:0000256" key="7">
    <source>
        <dbReference type="ARBA" id="ARBA00023273"/>
    </source>
</evidence>
<evidence type="ECO:0000256" key="4">
    <source>
        <dbReference type="ARBA" id="ARBA00022723"/>
    </source>
</evidence>
<protein>
    <recommendedName>
        <fullName evidence="8">Cytochrome b5 domain-containing protein 1</fullName>
    </recommendedName>
</protein>
<accession>C1ML43</accession>
<dbReference type="InterPro" id="IPR001199">
    <property type="entry name" value="Cyt_B5-like_heme/steroid-bd"/>
</dbReference>
<evidence type="ECO:0000256" key="3">
    <source>
        <dbReference type="ARBA" id="ARBA00022617"/>
    </source>
</evidence>
<evidence type="ECO:0000256" key="5">
    <source>
        <dbReference type="ARBA" id="ARBA00023004"/>
    </source>
</evidence>
<reference evidence="11 12" key="1">
    <citation type="journal article" date="2009" name="Science">
        <title>Green evolution and dynamic adaptations revealed by genomes of the marine picoeukaryotes Micromonas.</title>
        <authorList>
            <person name="Worden A.Z."/>
            <person name="Lee J.H."/>
            <person name="Mock T."/>
            <person name="Rouze P."/>
            <person name="Simmons M.P."/>
            <person name="Aerts A.L."/>
            <person name="Allen A.E."/>
            <person name="Cuvelier M.L."/>
            <person name="Derelle E."/>
            <person name="Everett M.V."/>
            <person name="Foulon E."/>
            <person name="Grimwood J."/>
            <person name="Gundlach H."/>
            <person name="Henrissat B."/>
            <person name="Napoli C."/>
            <person name="McDonald S.M."/>
            <person name="Parker M.S."/>
            <person name="Rombauts S."/>
            <person name="Salamov A."/>
            <person name="Von Dassow P."/>
            <person name="Badger J.H."/>
            <person name="Coutinho P.M."/>
            <person name="Demir E."/>
            <person name="Dubchak I."/>
            <person name="Gentemann C."/>
            <person name="Eikrem W."/>
            <person name="Gready J.E."/>
            <person name="John U."/>
            <person name="Lanier W."/>
            <person name="Lindquist E.A."/>
            <person name="Lucas S."/>
            <person name="Mayer K.F."/>
            <person name="Moreau H."/>
            <person name="Not F."/>
            <person name="Otillar R."/>
            <person name="Panaud O."/>
            <person name="Pangilinan J."/>
            <person name="Paulsen I."/>
            <person name="Piegu B."/>
            <person name="Poliakov A."/>
            <person name="Robbens S."/>
            <person name="Schmutz J."/>
            <person name="Toulza E."/>
            <person name="Wyss T."/>
            <person name="Zelensky A."/>
            <person name="Zhou K."/>
            <person name="Armbrust E.V."/>
            <person name="Bhattacharya D."/>
            <person name="Goodenough U.W."/>
            <person name="Van de Peer Y."/>
            <person name="Grigoriev I.V."/>
        </authorList>
    </citation>
    <scope>NUCLEOTIDE SEQUENCE [LARGE SCALE GENOMIC DNA]</scope>
    <source>
        <strain evidence="11 12">CCMP1545</strain>
    </source>
</reference>
<dbReference type="eggNOG" id="KOG0537">
    <property type="taxonomic scope" value="Eukaryota"/>
</dbReference>
<evidence type="ECO:0000256" key="6">
    <source>
        <dbReference type="ARBA" id="ARBA00023212"/>
    </source>
</evidence>
<name>C1ML43_MICPC</name>
<dbReference type="GeneID" id="9681557"/>
<keyword evidence="2" id="KW-0963">Cytoplasm</keyword>
<comment type="function">
    <text evidence="9">Radial spoke stalk protein that binds heme under oxidizing conditions. Required for the coordinated beating of multiple cilia maybe by functioning in a redox signaling pathway.</text>
</comment>
<dbReference type="OMA" id="DLTHFFH"/>
<dbReference type="Pfam" id="PF00173">
    <property type="entry name" value="Cyt-b5"/>
    <property type="match status" value="1"/>
</dbReference>
<evidence type="ECO:0000313" key="11">
    <source>
        <dbReference type="EMBL" id="EEH59868.1"/>
    </source>
</evidence>
<dbReference type="SMART" id="SM01117">
    <property type="entry name" value="Cyt-b5"/>
    <property type="match status" value="1"/>
</dbReference>
<gene>
    <name evidence="11" type="ORF">MICPUCDRAFT_64806</name>
</gene>
<dbReference type="Proteomes" id="UP000001876">
    <property type="component" value="Unassembled WGS sequence"/>
</dbReference>
<sequence length="230" mass="26385">MFSQVATHSFPDDCWVSIHGNVFNVTNVVLDSLGSWSHLLRKEAGTDISRWFVNCSAGNLDHMTANLDLSVKVNVDPVMNIHHPYFIDSSVLIDAPSTNVDTDAIVPIPWWEDESLIIGRLTSLARKVRLRNVLTGQEHILEVPKEEKVSGIRERYLEYNWHARSYTWKVLRKTCVVGKVHVDFIELDMNKTLDENDVLDDSEIFDELSVPSDFFTPVIHLYYNDDLSLR</sequence>
<dbReference type="InterPro" id="IPR052320">
    <property type="entry name" value="Cytochrome_b5_domain"/>
</dbReference>
<evidence type="ECO:0000256" key="9">
    <source>
        <dbReference type="ARBA" id="ARBA00046139"/>
    </source>
</evidence>
<dbReference type="KEGG" id="mpp:MICPUCDRAFT_64806"/>
<keyword evidence="7" id="KW-0966">Cell projection</keyword>
<dbReference type="AlphaFoldDB" id="C1ML43"/>
<dbReference type="Gene3D" id="3.10.120.10">
    <property type="entry name" value="Cytochrome b5-like heme/steroid binding domain"/>
    <property type="match status" value="1"/>
</dbReference>
<organism evidence="12">
    <name type="scientific">Micromonas pusilla (strain CCMP1545)</name>
    <name type="common">Picoplanktonic green alga</name>
    <dbReference type="NCBI Taxonomy" id="564608"/>
    <lineage>
        <taxon>Eukaryota</taxon>
        <taxon>Viridiplantae</taxon>
        <taxon>Chlorophyta</taxon>
        <taxon>Mamiellophyceae</taxon>
        <taxon>Mamiellales</taxon>
        <taxon>Mamiellaceae</taxon>
        <taxon>Micromonas</taxon>
    </lineage>
</organism>
<feature type="domain" description="Cytochrome b5 heme-binding" evidence="10">
    <location>
        <begin position="1"/>
        <end position="79"/>
    </location>
</feature>
<dbReference type="GO" id="GO:0046872">
    <property type="term" value="F:metal ion binding"/>
    <property type="evidence" value="ECO:0007669"/>
    <property type="project" value="UniProtKB-KW"/>
</dbReference>
<dbReference type="PANTHER" id="PTHR21281">
    <property type="entry name" value="CYTOCHROME B5 DOMAIN-CONTAINING PROTEIN 1"/>
    <property type="match status" value="1"/>
</dbReference>
<dbReference type="OrthoDB" id="260091at2759"/>
<evidence type="ECO:0000259" key="10">
    <source>
        <dbReference type="PROSITE" id="PS50255"/>
    </source>
</evidence>
<dbReference type="STRING" id="564608.C1ML43"/>
<proteinExistence type="predicted"/>
<comment type="subcellular location">
    <subcellularLocation>
        <location evidence="1">Cytoplasm</location>
        <location evidence="1">Cytoskeleton</location>
        <location evidence="1">Cilium axoneme</location>
    </subcellularLocation>
</comment>
<dbReference type="PROSITE" id="PS50255">
    <property type="entry name" value="CYTOCHROME_B5_2"/>
    <property type="match status" value="1"/>
</dbReference>
<evidence type="ECO:0000256" key="8">
    <source>
        <dbReference type="ARBA" id="ARBA00040649"/>
    </source>
</evidence>
<keyword evidence="6" id="KW-0206">Cytoskeleton</keyword>
<dbReference type="GO" id="GO:0005930">
    <property type="term" value="C:axoneme"/>
    <property type="evidence" value="ECO:0007669"/>
    <property type="project" value="UniProtKB-SubCell"/>
</dbReference>
<keyword evidence="5" id="KW-0408">Iron</keyword>